<dbReference type="GO" id="GO:0000977">
    <property type="term" value="F:RNA polymerase II transcription regulatory region sequence-specific DNA binding"/>
    <property type="evidence" value="ECO:0007669"/>
    <property type="project" value="InterPro"/>
</dbReference>
<dbReference type="PANTHER" id="PTHR48019">
    <property type="entry name" value="SERUM RESPONSE FACTOR HOMOLOG"/>
    <property type="match status" value="1"/>
</dbReference>
<dbReference type="Gene3D" id="3.40.1810.10">
    <property type="entry name" value="Transcription factor, MADS-box"/>
    <property type="match status" value="1"/>
</dbReference>
<keyword evidence="6" id="KW-0175">Coiled coil</keyword>
<comment type="subcellular location">
    <subcellularLocation>
        <location evidence="1">Nucleus</location>
    </subcellularLocation>
</comment>
<evidence type="ECO:0000259" key="7">
    <source>
        <dbReference type="PROSITE" id="PS50066"/>
    </source>
</evidence>
<dbReference type="SMART" id="SM00432">
    <property type="entry name" value="MADS"/>
    <property type="match status" value="1"/>
</dbReference>
<dbReference type="InterPro" id="IPR036879">
    <property type="entry name" value="TF_MADSbox_sf"/>
</dbReference>
<feature type="domain" description="MADS-box" evidence="7">
    <location>
        <begin position="1"/>
        <end position="61"/>
    </location>
</feature>
<keyword evidence="4" id="KW-0804">Transcription</keyword>
<dbReference type="Proteomes" id="UP000594263">
    <property type="component" value="Unplaced"/>
</dbReference>
<evidence type="ECO:0000313" key="9">
    <source>
        <dbReference type="EnsemblPlants" id="Kaladp0067s0152.8.v1.1"/>
    </source>
</evidence>
<dbReference type="GO" id="GO:0045944">
    <property type="term" value="P:positive regulation of transcription by RNA polymerase II"/>
    <property type="evidence" value="ECO:0007669"/>
    <property type="project" value="InterPro"/>
</dbReference>
<dbReference type="PROSITE" id="PS50066">
    <property type="entry name" value="MADS_BOX_2"/>
    <property type="match status" value="1"/>
</dbReference>
<organism evidence="9 10">
    <name type="scientific">Kalanchoe fedtschenkoi</name>
    <name type="common">Lavender scallops</name>
    <name type="synonym">South American air plant</name>
    <dbReference type="NCBI Taxonomy" id="63787"/>
    <lineage>
        <taxon>Eukaryota</taxon>
        <taxon>Viridiplantae</taxon>
        <taxon>Streptophyta</taxon>
        <taxon>Embryophyta</taxon>
        <taxon>Tracheophyta</taxon>
        <taxon>Spermatophyta</taxon>
        <taxon>Magnoliopsida</taxon>
        <taxon>eudicotyledons</taxon>
        <taxon>Gunneridae</taxon>
        <taxon>Pentapetalae</taxon>
        <taxon>Saxifragales</taxon>
        <taxon>Crassulaceae</taxon>
        <taxon>Kalanchoe</taxon>
    </lineage>
</organism>
<dbReference type="InterPro" id="IPR033896">
    <property type="entry name" value="MEF2-like_N"/>
</dbReference>
<keyword evidence="3" id="KW-0238">DNA-binding</keyword>
<sequence>MGRGKIVIKRIENTNSRQVTFSKRRKGLLKKAKELSILCDAQVGVMIFSSTGKLYDYASKASIKATIEEYNKLKGDQLHPANPSSEVKFWKNEVATLQQQLQSLQEDHRKVFTEELASLTIKELQHLENQLEMNLKCIRMKKGSLIQQENLDLHNQVHDMRAPNVVKAAPLRMDNVCGENGTPVHVQLQLRQPQPQPQSTELASGNVIMG</sequence>
<dbReference type="Pfam" id="PF01486">
    <property type="entry name" value="K-box"/>
    <property type="match status" value="1"/>
</dbReference>
<evidence type="ECO:0000256" key="6">
    <source>
        <dbReference type="SAM" id="Coils"/>
    </source>
</evidence>
<evidence type="ECO:0000256" key="1">
    <source>
        <dbReference type="ARBA" id="ARBA00004123"/>
    </source>
</evidence>
<dbReference type="SUPFAM" id="SSF55455">
    <property type="entry name" value="SRF-like"/>
    <property type="match status" value="1"/>
</dbReference>
<dbReference type="Gramene" id="Kaladp0067s0152.8.v1.1">
    <property type="protein sequence ID" value="Kaladp0067s0152.8.v1.1"/>
    <property type="gene ID" value="Kaladp0067s0152.v1.1"/>
</dbReference>
<dbReference type="PROSITE" id="PS51297">
    <property type="entry name" value="K_BOX"/>
    <property type="match status" value="1"/>
</dbReference>
<reference evidence="9" key="1">
    <citation type="submission" date="2021-01" db="UniProtKB">
        <authorList>
            <consortium name="EnsemblPlants"/>
        </authorList>
    </citation>
    <scope>IDENTIFICATION</scope>
</reference>
<evidence type="ECO:0000256" key="3">
    <source>
        <dbReference type="ARBA" id="ARBA00023125"/>
    </source>
</evidence>
<dbReference type="PRINTS" id="PR00404">
    <property type="entry name" value="MADSDOMAIN"/>
</dbReference>
<dbReference type="CDD" id="cd00265">
    <property type="entry name" value="MADS_MEF2_like"/>
    <property type="match status" value="1"/>
</dbReference>
<dbReference type="InterPro" id="IPR002100">
    <property type="entry name" value="TF_MADSbox"/>
</dbReference>
<proteinExistence type="predicted"/>
<keyword evidence="10" id="KW-1185">Reference proteome</keyword>
<dbReference type="GO" id="GO:0003700">
    <property type="term" value="F:DNA-binding transcription factor activity"/>
    <property type="evidence" value="ECO:0007669"/>
    <property type="project" value="InterPro"/>
</dbReference>
<protein>
    <submittedName>
        <fullName evidence="9">Uncharacterized protein</fullName>
    </submittedName>
</protein>
<dbReference type="Pfam" id="PF00319">
    <property type="entry name" value="SRF-TF"/>
    <property type="match status" value="1"/>
</dbReference>
<feature type="domain" description="K-box" evidence="8">
    <location>
        <begin position="87"/>
        <end position="194"/>
    </location>
</feature>
<feature type="coiled-coil region" evidence="6">
    <location>
        <begin position="87"/>
        <end position="141"/>
    </location>
</feature>
<dbReference type="PROSITE" id="PS00350">
    <property type="entry name" value="MADS_BOX_1"/>
    <property type="match status" value="1"/>
</dbReference>
<accession>A0A7N0UI86</accession>
<dbReference type="EnsemblPlants" id="Kaladp0067s0152.8.v1.1">
    <property type="protein sequence ID" value="Kaladp0067s0152.8.v1.1"/>
    <property type="gene ID" value="Kaladp0067s0152.v1.1"/>
</dbReference>
<keyword evidence="2" id="KW-0805">Transcription regulation</keyword>
<dbReference type="GO" id="GO:0046983">
    <property type="term" value="F:protein dimerization activity"/>
    <property type="evidence" value="ECO:0007669"/>
    <property type="project" value="InterPro"/>
</dbReference>
<dbReference type="InterPro" id="IPR050142">
    <property type="entry name" value="MADS-box/MEF2_TF"/>
</dbReference>
<evidence type="ECO:0000313" key="10">
    <source>
        <dbReference type="Proteomes" id="UP000594263"/>
    </source>
</evidence>
<keyword evidence="5" id="KW-0539">Nucleus</keyword>
<name>A0A7N0UI86_KALFE</name>
<evidence type="ECO:0000256" key="5">
    <source>
        <dbReference type="ARBA" id="ARBA00023242"/>
    </source>
</evidence>
<dbReference type="AlphaFoldDB" id="A0A7N0UI86"/>
<dbReference type="GO" id="GO:0005634">
    <property type="term" value="C:nucleus"/>
    <property type="evidence" value="ECO:0007669"/>
    <property type="project" value="UniProtKB-SubCell"/>
</dbReference>
<evidence type="ECO:0000256" key="2">
    <source>
        <dbReference type="ARBA" id="ARBA00023015"/>
    </source>
</evidence>
<dbReference type="InterPro" id="IPR002487">
    <property type="entry name" value="TF_Kbox"/>
</dbReference>
<evidence type="ECO:0000259" key="8">
    <source>
        <dbReference type="PROSITE" id="PS51297"/>
    </source>
</evidence>
<evidence type="ECO:0000256" key="4">
    <source>
        <dbReference type="ARBA" id="ARBA00023163"/>
    </source>
</evidence>